<keyword evidence="2 5" id="KW-0413">Isomerase</keyword>
<dbReference type="Pfam" id="PF00849">
    <property type="entry name" value="PseudoU_synth_2"/>
    <property type="match status" value="1"/>
</dbReference>
<dbReference type="EMBL" id="PFPK01000009">
    <property type="protein sequence ID" value="PIZ95560.1"/>
    <property type="molecule type" value="Genomic_DNA"/>
</dbReference>
<dbReference type="Gene3D" id="3.30.2350.10">
    <property type="entry name" value="Pseudouridine synthase"/>
    <property type="match status" value="1"/>
</dbReference>
<evidence type="ECO:0000256" key="2">
    <source>
        <dbReference type="ARBA" id="ARBA00023235"/>
    </source>
</evidence>
<dbReference type="GO" id="GO:0000455">
    <property type="term" value="P:enzyme-directed rRNA pseudouridine synthesis"/>
    <property type="evidence" value="ECO:0007669"/>
    <property type="project" value="TreeGrafter"/>
</dbReference>
<dbReference type="CDD" id="cd02869">
    <property type="entry name" value="PseudoU_synth_RluA_like"/>
    <property type="match status" value="1"/>
</dbReference>
<comment type="similarity">
    <text evidence="1 5">Belongs to the pseudouridine synthase RluA family.</text>
</comment>
<comment type="caution">
    <text evidence="7">The sequence shown here is derived from an EMBL/GenBank/DDBJ whole genome shotgun (WGS) entry which is preliminary data.</text>
</comment>
<dbReference type="AlphaFoldDB" id="A0A2M7V9M4"/>
<name>A0A2M7V9M4_9BACT</name>
<dbReference type="CDD" id="cd00165">
    <property type="entry name" value="S4"/>
    <property type="match status" value="1"/>
</dbReference>
<evidence type="ECO:0000313" key="7">
    <source>
        <dbReference type="EMBL" id="PIZ95560.1"/>
    </source>
</evidence>
<protein>
    <recommendedName>
        <fullName evidence="5">Pseudouridine synthase</fullName>
        <ecNumber evidence="5">5.4.99.-</ecNumber>
    </recommendedName>
</protein>
<organism evidence="7 8">
    <name type="scientific">Candidatus Magasanikbacteria bacterium CG_4_10_14_0_2_um_filter_37_12</name>
    <dbReference type="NCBI Taxonomy" id="1974637"/>
    <lineage>
        <taxon>Bacteria</taxon>
        <taxon>Candidatus Magasanikiibacteriota</taxon>
    </lineage>
</organism>
<dbReference type="GO" id="GO:0120159">
    <property type="term" value="F:rRNA pseudouridine synthase activity"/>
    <property type="evidence" value="ECO:0007669"/>
    <property type="project" value="UniProtKB-ARBA"/>
</dbReference>
<dbReference type="NCBIfam" id="TIGR00005">
    <property type="entry name" value="rluA_subfam"/>
    <property type="match status" value="1"/>
</dbReference>
<dbReference type="PANTHER" id="PTHR21600:SF44">
    <property type="entry name" value="RIBOSOMAL LARGE SUBUNIT PSEUDOURIDINE SYNTHASE D"/>
    <property type="match status" value="1"/>
</dbReference>
<dbReference type="Gene3D" id="3.10.290.10">
    <property type="entry name" value="RNA-binding S4 domain"/>
    <property type="match status" value="1"/>
</dbReference>
<comment type="function">
    <text evidence="5">Responsible for synthesis of pseudouridine from uracil.</text>
</comment>
<evidence type="ECO:0000256" key="5">
    <source>
        <dbReference type="RuleBase" id="RU362028"/>
    </source>
</evidence>
<evidence type="ECO:0000256" key="1">
    <source>
        <dbReference type="ARBA" id="ARBA00010876"/>
    </source>
</evidence>
<dbReference type="SUPFAM" id="SSF55120">
    <property type="entry name" value="Pseudouridine synthase"/>
    <property type="match status" value="1"/>
</dbReference>
<dbReference type="InterPro" id="IPR006225">
    <property type="entry name" value="PsdUridine_synth_RluC/D"/>
</dbReference>
<evidence type="ECO:0000256" key="3">
    <source>
        <dbReference type="PIRSR" id="PIRSR606225-1"/>
    </source>
</evidence>
<keyword evidence="4" id="KW-0694">RNA-binding</keyword>
<sequence length="323" mass="37340">MKTNLKKITIKEKDANQRLDIFLAEKTKISRSQIQKMIKNRQIKINDLDVKKNGQLLNEKDVIKIAEAEKQKIIIKKEKSNKLAKVKIIAETDDYLVVEKPSGLLTHPTEAEEKDTLSTFLQKKYPAMKKLPPHKNRPGIVHRLDKDASGLLVVAKTTKMYNHLKKQFKERTVKKEYSVLVHGIMEKNNGEIDFPIDRGSDGKMVARPIMKETTLKNIKDTQNGKDAFTEFEVEKKYARYSLLNVKISTGRTNQIRVHMLAFNHPVVGDMLYYNKKLNRKKDQDLGRIFLHAKKLSFTDLNGKQQNFKIDLPAELQNFLDKLS</sequence>
<reference evidence="8" key="1">
    <citation type="submission" date="2017-09" db="EMBL/GenBank/DDBJ databases">
        <title>Depth-based differentiation of microbial function through sediment-hosted aquifers and enrichment of novel symbionts in the deep terrestrial subsurface.</title>
        <authorList>
            <person name="Probst A.J."/>
            <person name="Ladd B."/>
            <person name="Jarett J.K."/>
            <person name="Geller-Mcgrath D.E."/>
            <person name="Sieber C.M.K."/>
            <person name="Emerson J.B."/>
            <person name="Anantharaman K."/>
            <person name="Thomas B.C."/>
            <person name="Malmstrom R."/>
            <person name="Stieglmeier M."/>
            <person name="Klingl A."/>
            <person name="Woyke T."/>
            <person name="Ryan C.M."/>
            <person name="Banfield J.F."/>
        </authorList>
    </citation>
    <scope>NUCLEOTIDE SEQUENCE [LARGE SCALE GENOMIC DNA]</scope>
</reference>
<dbReference type="EC" id="5.4.99.-" evidence="5"/>
<dbReference type="Proteomes" id="UP000228568">
    <property type="component" value="Unassembled WGS sequence"/>
</dbReference>
<dbReference type="PROSITE" id="PS50889">
    <property type="entry name" value="S4"/>
    <property type="match status" value="1"/>
</dbReference>
<comment type="catalytic activity">
    <reaction evidence="5">
        <text>a uridine in RNA = a pseudouridine in RNA</text>
        <dbReference type="Rhea" id="RHEA:48348"/>
        <dbReference type="Rhea" id="RHEA-COMP:12068"/>
        <dbReference type="Rhea" id="RHEA-COMP:12069"/>
        <dbReference type="ChEBI" id="CHEBI:65314"/>
        <dbReference type="ChEBI" id="CHEBI:65315"/>
    </reaction>
</comment>
<evidence type="ECO:0000259" key="6">
    <source>
        <dbReference type="SMART" id="SM00363"/>
    </source>
</evidence>
<feature type="active site" evidence="3">
    <location>
        <position position="145"/>
    </location>
</feature>
<dbReference type="InterPro" id="IPR006145">
    <property type="entry name" value="PsdUridine_synth_RsuA/RluA"/>
</dbReference>
<dbReference type="SMART" id="SM00363">
    <property type="entry name" value="S4"/>
    <property type="match status" value="1"/>
</dbReference>
<evidence type="ECO:0000313" key="8">
    <source>
        <dbReference type="Proteomes" id="UP000228568"/>
    </source>
</evidence>
<dbReference type="GO" id="GO:0003723">
    <property type="term" value="F:RNA binding"/>
    <property type="evidence" value="ECO:0007669"/>
    <property type="project" value="UniProtKB-KW"/>
</dbReference>
<evidence type="ECO:0000256" key="4">
    <source>
        <dbReference type="PROSITE-ProRule" id="PRU00182"/>
    </source>
</evidence>
<dbReference type="InterPro" id="IPR002942">
    <property type="entry name" value="S4_RNA-bd"/>
</dbReference>
<dbReference type="SUPFAM" id="SSF55174">
    <property type="entry name" value="Alpha-L RNA-binding motif"/>
    <property type="match status" value="1"/>
</dbReference>
<dbReference type="PANTHER" id="PTHR21600">
    <property type="entry name" value="MITOCHONDRIAL RNA PSEUDOURIDINE SYNTHASE"/>
    <property type="match status" value="1"/>
</dbReference>
<dbReference type="InterPro" id="IPR020103">
    <property type="entry name" value="PsdUridine_synth_cat_dom_sf"/>
</dbReference>
<dbReference type="Pfam" id="PF01479">
    <property type="entry name" value="S4"/>
    <property type="match status" value="1"/>
</dbReference>
<gene>
    <name evidence="7" type="ORF">COX81_00645</name>
</gene>
<dbReference type="InterPro" id="IPR036986">
    <property type="entry name" value="S4_RNA-bd_sf"/>
</dbReference>
<proteinExistence type="inferred from homology"/>
<dbReference type="InterPro" id="IPR050188">
    <property type="entry name" value="RluA_PseudoU_synthase"/>
</dbReference>
<feature type="domain" description="RNA-binding S4" evidence="6">
    <location>
        <begin position="17"/>
        <end position="79"/>
    </location>
</feature>
<accession>A0A2M7V9M4</accession>